<name>A0A8B7XXM5_ACAPL</name>
<sequence>MEVACSHVAALISSVVKANQLRKAPGSDACTSQKCAWLPAKRNVCAAEVKHINFRKPLTSTCKKPQTEAAIAPPTSDQLAVFHASLQQVSARPVVHRVMDAYAQEFIPPSATDKYPKALSSLHDPDSLDLTYPHFLQKCATVSDSIKITTQQCQAVEEGTKGQANCKIWLAQRAGRITASNFKSAARTNPAMPS</sequence>
<evidence type="ECO:0000256" key="4">
    <source>
        <dbReference type="ARBA" id="ARBA00022839"/>
    </source>
</evidence>
<keyword evidence="3" id="KW-0378">Hydrolase</keyword>
<dbReference type="AlphaFoldDB" id="A0A8B7XXM5"/>
<organism evidence="5 7">
    <name type="scientific">Acanthaster planci</name>
    <name type="common">Crown-of-thorns starfish</name>
    <dbReference type="NCBI Taxonomy" id="133434"/>
    <lineage>
        <taxon>Eukaryota</taxon>
        <taxon>Metazoa</taxon>
        <taxon>Echinodermata</taxon>
        <taxon>Eleutherozoa</taxon>
        <taxon>Asterozoa</taxon>
        <taxon>Asteroidea</taxon>
        <taxon>Valvatacea</taxon>
        <taxon>Valvatida</taxon>
        <taxon>Acanthasteridae</taxon>
        <taxon>Acanthaster</taxon>
    </lineage>
</organism>
<dbReference type="GO" id="GO:0004519">
    <property type="term" value="F:endonuclease activity"/>
    <property type="evidence" value="ECO:0007669"/>
    <property type="project" value="UniProtKB-KW"/>
</dbReference>
<keyword evidence="4" id="KW-0269">Exonuclease</keyword>
<evidence type="ECO:0000313" key="7">
    <source>
        <dbReference type="RefSeq" id="XP_022084546.1"/>
    </source>
</evidence>
<dbReference type="KEGG" id="aplc:110975965"/>
<keyword evidence="2" id="KW-0255">Endonuclease</keyword>
<dbReference type="Proteomes" id="UP000694845">
    <property type="component" value="Unplaced"/>
</dbReference>
<dbReference type="GO" id="GO:0006281">
    <property type="term" value="P:DNA repair"/>
    <property type="evidence" value="ECO:0007669"/>
    <property type="project" value="UniProtKB-ARBA"/>
</dbReference>
<evidence type="ECO:0000313" key="5">
    <source>
        <dbReference type="Proteomes" id="UP000694845"/>
    </source>
</evidence>
<dbReference type="InterPro" id="IPR011335">
    <property type="entry name" value="Restrct_endonuc-II-like"/>
</dbReference>
<dbReference type="GO" id="GO:0004527">
    <property type="term" value="F:exonuclease activity"/>
    <property type="evidence" value="ECO:0007669"/>
    <property type="project" value="UniProtKB-KW"/>
</dbReference>
<dbReference type="InterPro" id="IPR034720">
    <property type="entry name" value="Viral_alk_exo"/>
</dbReference>
<reference evidence="6 7" key="1">
    <citation type="submission" date="2025-04" db="UniProtKB">
        <authorList>
            <consortium name="RefSeq"/>
        </authorList>
    </citation>
    <scope>IDENTIFICATION</scope>
</reference>
<dbReference type="OMA" id="CHEKEAI"/>
<evidence type="ECO:0000256" key="3">
    <source>
        <dbReference type="ARBA" id="ARBA00022801"/>
    </source>
</evidence>
<evidence type="ECO:0000313" key="6">
    <source>
        <dbReference type="RefSeq" id="XP_022084544.1"/>
    </source>
</evidence>
<dbReference type="GeneID" id="110975965"/>
<dbReference type="SUPFAM" id="SSF52980">
    <property type="entry name" value="Restriction endonuclease-like"/>
    <property type="match status" value="1"/>
</dbReference>
<dbReference type="RefSeq" id="XP_022084544.1">
    <property type="nucleotide sequence ID" value="XM_022228852.1"/>
</dbReference>
<evidence type="ECO:0000256" key="2">
    <source>
        <dbReference type="ARBA" id="ARBA00022759"/>
    </source>
</evidence>
<keyword evidence="1" id="KW-0540">Nuclease</keyword>
<evidence type="ECO:0000256" key="1">
    <source>
        <dbReference type="ARBA" id="ARBA00022722"/>
    </source>
</evidence>
<dbReference type="OrthoDB" id="6757988at2759"/>
<keyword evidence="5" id="KW-1185">Reference proteome</keyword>
<dbReference type="Pfam" id="PF01771">
    <property type="entry name" value="Viral_alk_exo"/>
    <property type="match status" value="1"/>
</dbReference>
<accession>A0A8B7XXM5</accession>
<gene>
    <name evidence="6 7" type="primary">LOC110975965</name>
</gene>
<proteinExistence type="predicted"/>
<dbReference type="RefSeq" id="XP_022084546.1">
    <property type="nucleotide sequence ID" value="XM_022228854.1"/>
</dbReference>
<protein>
    <submittedName>
        <fullName evidence="6 7">Uncharacterized protein LOC110975965</fullName>
    </submittedName>
</protein>
<dbReference type="PANTHER" id="PTHR47526">
    <property type="entry name" value="ATP-DEPENDENT DNA HELICASE"/>
    <property type="match status" value="1"/>
</dbReference>